<organism evidence="9 10">
    <name type="scientific">Heliobacterium mobile</name>
    <name type="common">Heliobacillus mobilis</name>
    <dbReference type="NCBI Taxonomy" id="28064"/>
    <lineage>
        <taxon>Bacteria</taxon>
        <taxon>Bacillati</taxon>
        <taxon>Bacillota</taxon>
        <taxon>Clostridia</taxon>
        <taxon>Eubacteriales</taxon>
        <taxon>Heliobacteriaceae</taxon>
        <taxon>Heliobacterium</taxon>
    </lineage>
</organism>
<evidence type="ECO:0000256" key="1">
    <source>
        <dbReference type="ARBA" id="ARBA00004651"/>
    </source>
</evidence>
<feature type="transmembrane region" description="Helical" evidence="8">
    <location>
        <begin position="552"/>
        <end position="576"/>
    </location>
</feature>
<proteinExistence type="inferred from homology"/>
<dbReference type="Pfam" id="PF02652">
    <property type="entry name" value="Lactate_perm"/>
    <property type="match status" value="1"/>
</dbReference>
<sequence length="593" mass="62125">MAWTQNFNPMGNLGLSALVALIPIIFYAWALAVKRMKGHMAGLFTVAIAVAVAVLGFGMPLQTTILTTLFGALYGLFPIGFIVVAAVFMYNLIVKSGQFEVIKASIASITDDRRLQVLLIAFCFGAFLEGAAGFGTPVAIAGAMLVGLGFSPLMAAGLSLVANTAPVAYGGIGIPVIAGAGVAGLDPLPVSQMIALQLPVLSIFVPFLLVWILSGWKGMIEVWPAITVVSITFTLGQWSAATFTGPMLADIVASMLSLVSLIVFLRVWKPKNIWRFPGEKAAGRAVRKLSAGSIIAAWSPFVILTALIGDWGVNSVKAVLETATVKFNFPGLTGAIIDPTTQKAMDVLFKFNWLSSAGTAILIAAFLTVIVLRMKLSDGVAVFKDTLYSLRFSLLSVASVLGFAYIANYSGLSTTLGLALTVTGQYFPIFSPMLGWIGVFITGSDTSANALFCKLQEVTAMGININPILTVAANTSGGGTAKMISPQSIAVACGSVGMIGRESELFRFTLKYSLIFVAAMGALTYTQAYFVPAMIPDVVRAGAAVATTASAAVLQQGIIVLAVTAVVLFALGAYVLGQTAKKTVVEAANPNHR</sequence>
<feature type="transmembrane region" description="Helical" evidence="8">
    <location>
        <begin position="140"/>
        <end position="160"/>
    </location>
</feature>
<evidence type="ECO:0000256" key="5">
    <source>
        <dbReference type="ARBA" id="ARBA00022692"/>
    </source>
</evidence>
<feature type="transmembrane region" description="Helical" evidence="8">
    <location>
        <begin position="167"/>
        <end position="188"/>
    </location>
</feature>
<keyword evidence="3 8" id="KW-0813">Transport</keyword>
<evidence type="ECO:0000256" key="4">
    <source>
        <dbReference type="ARBA" id="ARBA00022475"/>
    </source>
</evidence>
<feature type="transmembrane region" description="Helical" evidence="8">
    <location>
        <begin position="194"/>
        <end position="213"/>
    </location>
</feature>
<dbReference type="GO" id="GO:0015129">
    <property type="term" value="F:lactate transmembrane transporter activity"/>
    <property type="evidence" value="ECO:0007669"/>
    <property type="project" value="UniProtKB-UniRule"/>
</dbReference>
<evidence type="ECO:0000256" key="3">
    <source>
        <dbReference type="ARBA" id="ARBA00022448"/>
    </source>
</evidence>
<comment type="caution">
    <text evidence="8">Lacks conserved residue(s) required for the propagation of feature annotation.</text>
</comment>
<keyword evidence="5 8" id="KW-0812">Transmembrane</keyword>
<accession>A0A6I3SID0</accession>
<dbReference type="EMBL" id="WNKU01000005">
    <property type="protein sequence ID" value="MTV48566.1"/>
    <property type="molecule type" value="Genomic_DNA"/>
</dbReference>
<feature type="transmembrane region" description="Helical" evidence="8">
    <location>
        <begin position="115"/>
        <end position="134"/>
    </location>
</feature>
<dbReference type="Proteomes" id="UP000430670">
    <property type="component" value="Unassembled WGS sequence"/>
</dbReference>
<evidence type="ECO:0000256" key="6">
    <source>
        <dbReference type="ARBA" id="ARBA00022989"/>
    </source>
</evidence>
<dbReference type="InterPro" id="IPR003804">
    <property type="entry name" value="Lactate_perm"/>
</dbReference>
<dbReference type="GO" id="GO:0005886">
    <property type="term" value="C:plasma membrane"/>
    <property type="evidence" value="ECO:0007669"/>
    <property type="project" value="UniProtKB-SubCell"/>
</dbReference>
<comment type="function">
    <text evidence="8">Uptake of L-lactate across the membrane. Can also transport D-lactate and glycolate.</text>
</comment>
<name>A0A6I3SID0_HELMO</name>
<protein>
    <recommendedName>
        <fullName evidence="8">L-lactate permease</fullName>
    </recommendedName>
</protein>
<dbReference type="RefSeq" id="WP_155475676.1">
    <property type="nucleotide sequence ID" value="NZ_WNKU01000005.1"/>
</dbReference>
<feature type="transmembrane region" description="Helical" evidence="8">
    <location>
        <begin position="40"/>
        <end position="59"/>
    </location>
</feature>
<comment type="similarity">
    <text evidence="2 8">Belongs to the lactate permease family.</text>
</comment>
<keyword evidence="4 8" id="KW-1003">Cell membrane</keyword>
<dbReference type="GO" id="GO:0015295">
    <property type="term" value="F:solute:proton symporter activity"/>
    <property type="evidence" value="ECO:0007669"/>
    <property type="project" value="TreeGrafter"/>
</dbReference>
<comment type="caution">
    <text evidence="9">The sequence shown here is derived from an EMBL/GenBank/DDBJ whole genome shotgun (WGS) entry which is preliminary data.</text>
</comment>
<feature type="transmembrane region" description="Helical" evidence="8">
    <location>
        <begin position="289"/>
        <end position="308"/>
    </location>
</feature>
<dbReference type="NCBIfam" id="TIGR00795">
    <property type="entry name" value="lctP"/>
    <property type="match status" value="1"/>
</dbReference>
<feature type="transmembrane region" description="Helical" evidence="8">
    <location>
        <begin position="426"/>
        <end position="444"/>
    </location>
</feature>
<evidence type="ECO:0000256" key="2">
    <source>
        <dbReference type="ARBA" id="ARBA00010100"/>
    </source>
</evidence>
<reference evidence="9 10" key="1">
    <citation type="submission" date="2019-11" db="EMBL/GenBank/DDBJ databases">
        <title>Whole-genome sequence of a the green, strictly anaerobic photosynthetic bacterium Heliobacillus mobilis DSM 6151.</title>
        <authorList>
            <person name="Kyndt J.A."/>
            <person name="Meyer T.E."/>
        </authorList>
    </citation>
    <scope>NUCLEOTIDE SEQUENCE [LARGE SCALE GENOMIC DNA]</scope>
    <source>
        <strain evidence="9 10">DSM 6151</strain>
    </source>
</reference>
<feature type="transmembrane region" description="Helical" evidence="8">
    <location>
        <begin position="12"/>
        <end position="33"/>
    </location>
</feature>
<feature type="transmembrane region" description="Helical" evidence="8">
    <location>
        <begin position="247"/>
        <end position="268"/>
    </location>
</feature>
<gene>
    <name evidence="9" type="ORF">GJ688_06165</name>
</gene>
<dbReference type="OrthoDB" id="9761056at2"/>
<keyword evidence="10" id="KW-1185">Reference proteome</keyword>
<evidence type="ECO:0000256" key="8">
    <source>
        <dbReference type="RuleBase" id="RU365092"/>
    </source>
</evidence>
<feature type="transmembrane region" description="Helical" evidence="8">
    <location>
        <begin position="220"/>
        <end position="241"/>
    </location>
</feature>
<dbReference type="PANTHER" id="PTHR30003:SF0">
    <property type="entry name" value="GLYCOLATE PERMEASE GLCA-RELATED"/>
    <property type="match status" value="1"/>
</dbReference>
<evidence type="ECO:0000313" key="10">
    <source>
        <dbReference type="Proteomes" id="UP000430670"/>
    </source>
</evidence>
<comment type="subcellular location">
    <subcellularLocation>
        <location evidence="1 8">Cell membrane</location>
        <topology evidence="1 8">Multi-pass membrane protein</topology>
    </subcellularLocation>
</comment>
<dbReference type="PANTHER" id="PTHR30003">
    <property type="entry name" value="L-LACTATE PERMEASE"/>
    <property type="match status" value="1"/>
</dbReference>
<evidence type="ECO:0000256" key="7">
    <source>
        <dbReference type="ARBA" id="ARBA00023136"/>
    </source>
</evidence>
<evidence type="ECO:0000313" key="9">
    <source>
        <dbReference type="EMBL" id="MTV48566.1"/>
    </source>
</evidence>
<feature type="transmembrane region" description="Helical" evidence="8">
    <location>
        <begin position="512"/>
        <end position="532"/>
    </location>
</feature>
<feature type="transmembrane region" description="Helical" evidence="8">
    <location>
        <begin position="386"/>
        <end position="406"/>
    </location>
</feature>
<keyword evidence="7 8" id="KW-0472">Membrane</keyword>
<feature type="transmembrane region" description="Helical" evidence="8">
    <location>
        <begin position="353"/>
        <end position="374"/>
    </location>
</feature>
<dbReference type="AlphaFoldDB" id="A0A6I3SID0"/>
<keyword evidence="6 8" id="KW-1133">Transmembrane helix</keyword>
<feature type="transmembrane region" description="Helical" evidence="8">
    <location>
        <begin position="71"/>
        <end position="94"/>
    </location>
</feature>